<reference evidence="1 2" key="1">
    <citation type="submission" date="2005-09" db="EMBL/GenBank/DDBJ databases">
        <authorList>
            <person name="Mural R.J."/>
            <person name="Li P.W."/>
            <person name="Adams M.D."/>
            <person name="Amanatides P.G."/>
            <person name="Baden-Tillson H."/>
            <person name="Barnstead M."/>
            <person name="Chin S.H."/>
            <person name="Dew I."/>
            <person name="Evans C.A."/>
            <person name="Ferriera S."/>
            <person name="Flanigan M."/>
            <person name="Fosler C."/>
            <person name="Glodek A."/>
            <person name="Gu Z."/>
            <person name="Holt R.A."/>
            <person name="Jennings D."/>
            <person name="Kraft C.L."/>
            <person name="Lu F."/>
            <person name="Nguyen T."/>
            <person name="Nusskern D.R."/>
            <person name="Pfannkoch C.M."/>
            <person name="Sitter C."/>
            <person name="Sutton G.G."/>
            <person name="Venter J.C."/>
            <person name="Wang Z."/>
            <person name="Woodage T."/>
            <person name="Zheng X.H."/>
            <person name="Zhong F."/>
        </authorList>
    </citation>
    <scope>NUCLEOTIDE SEQUENCE [LARGE SCALE GENOMIC DNA]</scope>
    <source>
        <strain>BN</strain>
        <strain evidence="2">Sprague-Dawley</strain>
    </source>
</reference>
<name>A6J6F3_RAT</name>
<dbReference type="AlphaFoldDB" id="A6J6F3"/>
<organism evidence="1 2">
    <name type="scientific">Rattus norvegicus</name>
    <name type="common">Rat</name>
    <dbReference type="NCBI Taxonomy" id="10116"/>
    <lineage>
        <taxon>Eukaryota</taxon>
        <taxon>Metazoa</taxon>
        <taxon>Chordata</taxon>
        <taxon>Craniata</taxon>
        <taxon>Vertebrata</taxon>
        <taxon>Euteleostomi</taxon>
        <taxon>Mammalia</taxon>
        <taxon>Eutheria</taxon>
        <taxon>Euarchontoglires</taxon>
        <taxon>Glires</taxon>
        <taxon>Rodentia</taxon>
        <taxon>Myomorpha</taxon>
        <taxon>Muroidea</taxon>
        <taxon>Muridae</taxon>
        <taxon>Murinae</taxon>
        <taxon>Rattus</taxon>
    </lineage>
</organism>
<accession>A6J6F3</accession>
<protein>
    <submittedName>
        <fullName evidence="1">RCG62715, isoform CRA_b</fullName>
    </submittedName>
</protein>
<proteinExistence type="predicted"/>
<gene>
    <name evidence="1" type="ORF">rCG_62715</name>
</gene>
<dbReference type="EMBL" id="CH473976">
    <property type="protein sequence ID" value="EDM00637.1"/>
    <property type="molecule type" value="Genomic_DNA"/>
</dbReference>
<sequence length="165" mass="18144">MSFLSSTFHSLGIFEKISGIKEALKNRLLDITQRQYRAGGQQRKRPHTIIQGLLRWGLPVSWSRFLWRQPGEFPVTAFLLGTGTGGLLAIGKSLSALGEPHEHLRGAEGGGVVWLDKLGGHRLGHLPSHPLCQSPVGTQDAGQRRQTLYHGICSGFHLQRAAKTH</sequence>
<evidence type="ECO:0000313" key="1">
    <source>
        <dbReference type="EMBL" id="EDM00637.1"/>
    </source>
</evidence>
<dbReference type="Proteomes" id="UP000234681">
    <property type="component" value="Chromosome 2"/>
</dbReference>
<evidence type="ECO:0000313" key="2">
    <source>
        <dbReference type="Proteomes" id="UP000234681"/>
    </source>
</evidence>